<evidence type="ECO:0000313" key="1">
    <source>
        <dbReference type="EMBL" id="QGQ99622.1"/>
    </source>
</evidence>
<keyword evidence="2" id="KW-1185">Reference proteome</keyword>
<proteinExistence type="predicted"/>
<dbReference type="Proteomes" id="UP000426246">
    <property type="component" value="Chromosome"/>
</dbReference>
<protein>
    <submittedName>
        <fullName evidence="1">Uncharacterized protein</fullName>
    </submittedName>
</protein>
<name>A0A6B8RUV7_9BACL</name>
<organism evidence="1 2">
    <name type="scientific">Paenibacillus psychroresistens</name>
    <dbReference type="NCBI Taxonomy" id="1778678"/>
    <lineage>
        <taxon>Bacteria</taxon>
        <taxon>Bacillati</taxon>
        <taxon>Bacillota</taxon>
        <taxon>Bacilli</taxon>
        <taxon>Bacillales</taxon>
        <taxon>Paenibacillaceae</taxon>
        <taxon>Paenibacillus</taxon>
    </lineage>
</organism>
<dbReference type="RefSeq" id="WP_155704787.1">
    <property type="nucleotide sequence ID" value="NZ_CP034235.1"/>
</dbReference>
<dbReference type="KEGG" id="ppsc:EHS13_34540"/>
<evidence type="ECO:0000313" key="2">
    <source>
        <dbReference type="Proteomes" id="UP000426246"/>
    </source>
</evidence>
<gene>
    <name evidence="1" type="ORF">EHS13_34540</name>
</gene>
<dbReference type="EMBL" id="CP034235">
    <property type="protein sequence ID" value="QGQ99622.1"/>
    <property type="molecule type" value="Genomic_DNA"/>
</dbReference>
<dbReference type="OrthoDB" id="2491297at2"/>
<dbReference type="AlphaFoldDB" id="A0A6B8RUV7"/>
<reference evidence="2" key="1">
    <citation type="submission" date="2018-11" db="EMBL/GenBank/DDBJ databases">
        <title>Complete genome sequence of Paenibacillus sp. ML311-T8.</title>
        <authorList>
            <person name="Nam Y.-D."/>
            <person name="Kang J."/>
            <person name="Chung W.-H."/>
            <person name="Park Y.S."/>
        </authorList>
    </citation>
    <scope>NUCLEOTIDE SEQUENCE [LARGE SCALE GENOMIC DNA]</scope>
    <source>
        <strain evidence="2">ML311-T8</strain>
    </source>
</reference>
<accession>A0A6B8RUV7</accession>
<sequence length="419" mass="48319">MRKTHKPSDRPTHVVDLLEHAHRSSPSEIITKPGSIEGFINKQIPKAIQGREAVLSAAISMIKTAINESVIKGKCEILLTLQSEREHFDGYPKLYSYWQDTIIQALDSGWNIKQLCKLNKNVGRSLKLVNQIMDWTNYPGTYSLYYFNKYGILNPPFEIILVEGKCALLCFAAENPSEIDSAIYIDDIGSVQVIEKFTKMMLLEVEPLVRTLELEEYFELNAAKDHKSGNHLLVYQDLNFITVPYPLMEKYIKITIPDQDERKIHLKRIADCLQSFNRDIIKHKMCHIYPMRAFEHLIMTGEHVKNSYFRPTPVDIKLHLEHLIGLLKRHKGFEVALVSDNQYELLNQAEWEIKGDHTITIGVTAKNAGNNNVALLTITEGTILAAFQESFWDLWERIIPIHRDKAFVISWLEERMMSI</sequence>